<dbReference type="Proteomes" id="UP000295367">
    <property type="component" value="Unassembled WGS sequence"/>
</dbReference>
<feature type="chain" id="PRO_5020903775" evidence="1">
    <location>
        <begin position="25"/>
        <end position="286"/>
    </location>
</feature>
<comment type="caution">
    <text evidence="2">The sequence shown here is derived from an EMBL/GenBank/DDBJ whole genome shotgun (WGS) entry which is preliminary data.</text>
</comment>
<evidence type="ECO:0000313" key="3">
    <source>
        <dbReference type="Proteomes" id="UP000295367"/>
    </source>
</evidence>
<sequence length="286" mass="31654">MKIFRILLAGLMLTFVFQSSVAQAVCNQSSASTADNDLWNTHGCWQAFFLWSYKAYDQRQSDWNNRGWNDACNANMEFPKHWNAAYLVTYGLQDANCCSWHGTTDYRKLGEAAGSNFHSGLYHDAGDGTSLFGGFTPHTFGADELTTYCPLYNATSANGNPGSRAGDFMHEGWHGWLHKYNWNNGSCGGHRCGTPGACTAKDACDYFYFHGVGAFAFGALYQTDGTANRFHSPNQVQVEFLCDVADYPKSWVPNSVRQAARSDADARAAARFINGPGYKCGNPRPW</sequence>
<evidence type="ECO:0000313" key="2">
    <source>
        <dbReference type="EMBL" id="TCV90630.1"/>
    </source>
</evidence>
<organism evidence="2 3">
    <name type="scientific">Sulfurirhabdus autotrophica</name>
    <dbReference type="NCBI Taxonomy" id="1706046"/>
    <lineage>
        <taxon>Bacteria</taxon>
        <taxon>Pseudomonadati</taxon>
        <taxon>Pseudomonadota</taxon>
        <taxon>Betaproteobacteria</taxon>
        <taxon>Nitrosomonadales</taxon>
        <taxon>Sulfuricellaceae</taxon>
        <taxon>Sulfurirhabdus</taxon>
    </lineage>
</organism>
<proteinExistence type="predicted"/>
<reference evidence="2 3" key="1">
    <citation type="submission" date="2019-03" db="EMBL/GenBank/DDBJ databases">
        <title>Genomic Encyclopedia of Type Strains, Phase IV (KMG-IV): sequencing the most valuable type-strain genomes for metagenomic binning, comparative biology and taxonomic classification.</title>
        <authorList>
            <person name="Goeker M."/>
        </authorList>
    </citation>
    <scope>NUCLEOTIDE SEQUENCE [LARGE SCALE GENOMIC DNA]</scope>
    <source>
        <strain evidence="2 3">DSM 100309</strain>
    </source>
</reference>
<accession>A0A4R3YEW5</accession>
<dbReference type="AlphaFoldDB" id="A0A4R3YEW5"/>
<gene>
    <name evidence="2" type="ORF">EDC63_101604</name>
</gene>
<keyword evidence="3" id="KW-1185">Reference proteome</keyword>
<dbReference type="EMBL" id="SMCO01000001">
    <property type="protein sequence ID" value="TCV90630.1"/>
    <property type="molecule type" value="Genomic_DNA"/>
</dbReference>
<keyword evidence="1" id="KW-0732">Signal</keyword>
<dbReference type="RefSeq" id="WP_124947457.1">
    <property type="nucleotide sequence ID" value="NZ_BHVT01000073.1"/>
</dbReference>
<name>A0A4R3YEW5_9PROT</name>
<evidence type="ECO:0000256" key="1">
    <source>
        <dbReference type="SAM" id="SignalP"/>
    </source>
</evidence>
<dbReference type="OrthoDB" id="5176191at2"/>
<protein>
    <submittedName>
        <fullName evidence="2">Uncharacterized protein</fullName>
    </submittedName>
</protein>
<feature type="signal peptide" evidence="1">
    <location>
        <begin position="1"/>
        <end position="24"/>
    </location>
</feature>